<dbReference type="Proteomes" id="UP001163846">
    <property type="component" value="Unassembled WGS sequence"/>
</dbReference>
<sequence>MWTGNFWNQAQERISRTGTVAPVILATDKTQLTQFSGSKSAYPVYLTIRNIPKDIRRKLGSRACILIAYLSVDKIVKKGLSNTQLKLRNYQLFHKSMALVLESLKEAGNPAGPGVEMVGGDGAVRRVYPLLATYVCDYPEQCLVTCTKYGTCPKCKRKAKELDLPTAGELRSQRWTFEKITAAQEAAHGGGRSVHSRTMADDIAGGNYDPFWVGFPPTVTDIHLCIAPDVLHQLYQGVFKYLITWVQHVIGEEELDERIRRLPPTPGVRHFPKGISRLTQMSGTERKHIGRILLGCLVGKMDPKGITAC</sequence>
<name>A0AA38P541_9AGAR</name>
<reference evidence="1" key="1">
    <citation type="submission" date="2022-08" db="EMBL/GenBank/DDBJ databases">
        <authorList>
            <consortium name="DOE Joint Genome Institute"/>
            <person name="Min B."/>
            <person name="Riley R."/>
            <person name="Sierra-Patev S."/>
            <person name="Naranjo-Ortiz M."/>
            <person name="Looney B."/>
            <person name="Konkel Z."/>
            <person name="Slot J.C."/>
            <person name="Sakamoto Y."/>
            <person name="Steenwyk J.L."/>
            <person name="Rokas A."/>
            <person name="Carro J."/>
            <person name="Camarero S."/>
            <person name="Ferreira P."/>
            <person name="Molpeceres G."/>
            <person name="Ruiz-Duenas F.J."/>
            <person name="Serrano A."/>
            <person name="Henrissat B."/>
            <person name="Drula E."/>
            <person name="Hughes K.W."/>
            <person name="Mata J.L."/>
            <person name="Ishikawa N.K."/>
            <person name="Vargas-Isla R."/>
            <person name="Ushijima S."/>
            <person name="Smith C.A."/>
            <person name="Ahrendt S."/>
            <person name="Andreopoulos W."/>
            <person name="He G."/>
            <person name="Labutti K."/>
            <person name="Lipzen A."/>
            <person name="Ng V."/>
            <person name="Sandor L."/>
            <person name="Barry K."/>
            <person name="Martinez A.T."/>
            <person name="Xiao Y."/>
            <person name="Gibbons J.G."/>
            <person name="Terashima K."/>
            <person name="Hibbett D.S."/>
            <person name="Grigoriev I.V."/>
        </authorList>
    </citation>
    <scope>NUCLEOTIDE SEQUENCE</scope>
    <source>
        <strain evidence="1">TFB9207</strain>
    </source>
</reference>
<organism evidence="1 2">
    <name type="scientific">Lentinula raphanica</name>
    <dbReference type="NCBI Taxonomy" id="153919"/>
    <lineage>
        <taxon>Eukaryota</taxon>
        <taxon>Fungi</taxon>
        <taxon>Dikarya</taxon>
        <taxon>Basidiomycota</taxon>
        <taxon>Agaricomycotina</taxon>
        <taxon>Agaricomycetes</taxon>
        <taxon>Agaricomycetidae</taxon>
        <taxon>Agaricales</taxon>
        <taxon>Marasmiineae</taxon>
        <taxon>Omphalotaceae</taxon>
        <taxon>Lentinula</taxon>
    </lineage>
</organism>
<gene>
    <name evidence="1" type="ORF">F5878DRAFT_541719</name>
</gene>
<keyword evidence="2" id="KW-1185">Reference proteome</keyword>
<proteinExistence type="predicted"/>
<dbReference type="InterPro" id="IPR041078">
    <property type="entry name" value="Plavaka"/>
</dbReference>
<dbReference type="EMBL" id="MU806337">
    <property type="protein sequence ID" value="KAJ3836241.1"/>
    <property type="molecule type" value="Genomic_DNA"/>
</dbReference>
<comment type="caution">
    <text evidence="1">The sequence shown here is derived from an EMBL/GenBank/DDBJ whole genome shotgun (WGS) entry which is preliminary data.</text>
</comment>
<accession>A0AA38P541</accession>
<dbReference type="Pfam" id="PF18759">
    <property type="entry name" value="Plavaka"/>
    <property type="match status" value="1"/>
</dbReference>
<evidence type="ECO:0000313" key="1">
    <source>
        <dbReference type="EMBL" id="KAJ3836241.1"/>
    </source>
</evidence>
<protein>
    <submittedName>
        <fullName evidence="1">Uncharacterized protein</fullName>
    </submittedName>
</protein>
<dbReference type="AlphaFoldDB" id="A0AA38P541"/>
<evidence type="ECO:0000313" key="2">
    <source>
        <dbReference type="Proteomes" id="UP001163846"/>
    </source>
</evidence>